<comment type="caution">
    <text evidence="1">The sequence shown here is derived from an EMBL/GenBank/DDBJ whole genome shotgun (WGS) entry which is preliminary data.</text>
</comment>
<name>A0AAU9LU35_9ASTR</name>
<reference evidence="1 2" key="1">
    <citation type="submission" date="2022-01" db="EMBL/GenBank/DDBJ databases">
        <authorList>
            <person name="Xiong W."/>
            <person name="Schranz E."/>
        </authorList>
    </citation>
    <scope>NUCLEOTIDE SEQUENCE [LARGE SCALE GENOMIC DNA]</scope>
</reference>
<gene>
    <name evidence="1" type="ORF">LVIROSA_LOCUS216</name>
</gene>
<dbReference type="EMBL" id="CAKMRJ010000001">
    <property type="protein sequence ID" value="CAH1412183.1"/>
    <property type="molecule type" value="Genomic_DNA"/>
</dbReference>
<proteinExistence type="predicted"/>
<dbReference type="AlphaFoldDB" id="A0AAU9LU35"/>
<accession>A0AAU9LU35</accession>
<protein>
    <submittedName>
        <fullName evidence="1">Uncharacterized protein</fullName>
    </submittedName>
</protein>
<evidence type="ECO:0000313" key="1">
    <source>
        <dbReference type="EMBL" id="CAH1412183.1"/>
    </source>
</evidence>
<dbReference type="Proteomes" id="UP001157418">
    <property type="component" value="Unassembled WGS sequence"/>
</dbReference>
<organism evidence="1 2">
    <name type="scientific">Lactuca virosa</name>
    <dbReference type="NCBI Taxonomy" id="75947"/>
    <lineage>
        <taxon>Eukaryota</taxon>
        <taxon>Viridiplantae</taxon>
        <taxon>Streptophyta</taxon>
        <taxon>Embryophyta</taxon>
        <taxon>Tracheophyta</taxon>
        <taxon>Spermatophyta</taxon>
        <taxon>Magnoliopsida</taxon>
        <taxon>eudicotyledons</taxon>
        <taxon>Gunneridae</taxon>
        <taxon>Pentapetalae</taxon>
        <taxon>asterids</taxon>
        <taxon>campanulids</taxon>
        <taxon>Asterales</taxon>
        <taxon>Asteraceae</taxon>
        <taxon>Cichorioideae</taxon>
        <taxon>Cichorieae</taxon>
        <taxon>Lactucinae</taxon>
        <taxon>Lactuca</taxon>
    </lineage>
</organism>
<sequence length="124" mass="14228">MDKKKNVDNVVLEWKSLKVRLKNLKEVKIVRKGNVSCGSGKGNVNIVSKEDIDLNPILSEQELKEQENHDKELDALDALKAKSKAREAEEKNVEQNLASKKVMFLDWAVDRIQNKAIDNLKLFW</sequence>
<keyword evidence="2" id="KW-1185">Reference proteome</keyword>
<evidence type="ECO:0000313" key="2">
    <source>
        <dbReference type="Proteomes" id="UP001157418"/>
    </source>
</evidence>